<gene>
    <name evidence="10" type="primary">LOC116301370</name>
</gene>
<evidence type="ECO:0000256" key="5">
    <source>
        <dbReference type="ARBA" id="ARBA00022927"/>
    </source>
</evidence>
<comment type="subcellular location">
    <subcellularLocation>
        <location evidence="1">Late endosome membrane</location>
        <topology evidence="1">Peripheral membrane protein</topology>
    </subcellularLocation>
</comment>
<evidence type="ECO:0000256" key="4">
    <source>
        <dbReference type="ARBA" id="ARBA00022753"/>
    </source>
</evidence>
<name>A0A6P8IHT9_ACTTE</name>
<dbReference type="InParanoid" id="A0A6P8IHT9"/>
<dbReference type="InterPro" id="IPR009851">
    <property type="entry name" value="Mod_r"/>
</dbReference>
<dbReference type="InterPro" id="IPR029012">
    <property type="entry name" value="Helix_hairpin_bin_sf"/>
</dbReference>
<dbReference type="KEGG" id="aten:116301370"/>
<dbReference type="SUPFAM" id="SSF140111">
    <property type="entry name" value="Endosomal sorting complex assembly domain"/>
    <property type="match status" value="1"/>
</dbReference>
<accession>A0A6P8IHT9</accession>
<dbReference type="PANTHER" id="PTHR13678:SF27">
    <property type="entry name" value="LD45836P"/>
    <property type="match status" value="1"/>
</dbReference>
<keyword evidence="5 7" id="KW-0653">Protein transport</keyword>
<dbReference type="GO" id="GO:0043162">
    <property type="term" value="P:ubiquitin-dependent protein catabolic process via the multivesicular body sorting pathway"/>
    <property type="evidence" value="ECO:0007669"/>
    <property type="project" value="TreeGrafter"/>
</dbReference>
<evidence type="ECO:0000313" key="10">
    <source>
        <dbReference type="RefSeq" id="XP_031566274.1"/>
    </source>
</evidence>
<dbReference type="GO" id="GO:0006612">
    <property type="term" value="P:protein targeting to membrane"/>
    <property type="evidence" value="ECO:0007669"/>
    <property type="project" value="TreeGrafter"/>
</dbReference>
<feature type="domain" description="VPS37 C-terminal" evidence="8">
    <location>
        <begin position="103"/>
        <end position="192"/>
    </location>
</feature>
<dbReference type="Gene3D" id="1.10.287.660">
    <property type="entry name" value="Helix hairpin bin"/>
    <property type="match status" value="1"/>
</dbReference>
<dbReference type="GO" id="GO:0000813">
    <property type="term" value="C:ESCRT I complex"/>
    <property type="evidence" value="ECO:0007669"/>
    <property type="project" value="TreeGrafter"/>
</dbReference>
<dbReference type="OrthoDB" id="10004364at2759"/>
<proteinExistence type="inferred from homology"/>
<comment type="function">
    <text evidence="6">Component of the ESCRT-I complex, a regulator of vesicular trafficking process. Required for the sorting of endocytic ubiquitinated cargos into multivesicular bodies. May be involved in cell growth and differentiation.</text>
</comment>
<dbReference type="GO" id="GO:0031902">
    <property type="term" value="C:late endosome membrane"/>
    <property type="evidence" value="ECO:0007669"/>
    <property type="project" value="UniProtKB-SubCell"/>
</dbReference>
<protein>
    <submittedName>
        <fullName evidence="10">Vacuolar protein sorting-associated protein 37C-like</fullName>
    </submittedName>
</protein>
<organism evidence="9 10">
    <name type="scientific">Actinia tenebrosa</name>
    <name type="common">Australian red waratah sea anemone</name>
    <dbReference type="NCBI Taxonomy" id="6105"/>
    <lineage>
        <taxon>Eukaryota</taxon>
        <taxon>Metazoa</taxon>
        <taxon>Cnidaria</taxon>
        <taxon>Anthozoa</taxon>
        <taxon>Hexacorallia</taxon>
        <taxon>Actiniaria</taxon>
        <taxon>Actiniidae</taxon>
        <taxon>Actinia</taxon>
    </lineage>
</organism>
<evidence type="ECO:0000256" key="1">
    <source>
        <dbReference type="ARBA" id="ARBA00004633"/>
    </source>
</evidence>
<evidence type="ECO:0000256" key="6">
    <source>
        <dbReference type="ARBA" id="ARBA00025010"/>
    </source>
</evidence>
<reference evidence="10" key="1">
    <citation type="submission" date="2025-08" db="UniProtKB">
        <authorList>
            <consortium name="RefSeq"/>
        </authorList>
    </citation>
    <scope>IDENTIFICATION</scope>
    <source>
        <tissue evidence="10">Tentacle</tissue>
    </source>
</reference>
<keyword evidence="4" id="KW-0967">Endosome</keyword>
<keyword evidence="3 7" id="KW-0813">Transport</keyword>
<dbReference type="GO" id="GO:0006623">
    <property type="term" value="P:protein targeting to vacuole"/>
    <property type="evidence" value="ECO:0007669"/>
    <property type="project" value="TreeGrafter"/>
</dbReference>
<dbReference type="RefSeq" id="XP_031566274.1">
    <property type="nucleotide sequence ID" value="XM_031710414.1"/>
</dbReference>
<evidence type="ECO:0000256" key="3">
    <source>
        <dbReference type="ARBA" id="ARBA00022448"/>
    </source>
</evidence>
<dbReference type="FunCoup" id="A0A6P8IHT9">
    <property type="interactions" value="1061"/>
</dbReference>
<dbReference type="PANTHER" id="PTHR13678">
    <property type="entry name" value="VACUOLAR PROTEIN SORTING-ASSOCIATED PROTEIN 37"/>
    <property type="match status" value="1"/>
</dbReference>
<dbReference type="AlphaFoldDB" id="A0A6P8IHT9"/>
<sequence>MSNGPSLVSVPRLDCEKAVQDGMSLLQHLDKGELQEFMENDMVEVNVNNVIQDLEEIKKIQQLREMLIARNRSLAEYNLSLEPKLASGRERLIESHENRETLQAQFEINKQALANLSDQYSSDTTMALLQTATVQAEEEAEKTVDKFLEREIDVDTFIRTFQSQKALHHLRKVKSEKLNELLRQRTSSQCSYNL</sequence>
<evidence type="ECO:0000256" key="7">
    <source>
        <dbReference type="PROSITE-ProRule" id="PRU00646"/>
    </source>
</evidence>
<evidence type="ECO:0000259" key="8">
    <source>
        <dbReference type="PROSITE" id="PS51314"/>
    </source>
</evidence>
<dbReference type="GeneID" id="116301370"/>
<dbReference type="Proteomes" id="UP000515163">
    <property type="component" value="Unplaced"/>
</dbReference>
<dbReference type="Pfam" id="PF07200">
    <property type="entry name" value="Mod_r"/>
    <property type="match status" value="1"/>
</dbReference>
<keyword evidence="9" id="KW-1185">Reference proteome</keyword>
<evidence type="ECO:0000313" key="9">
    <source>
        <dbReference type="Proteomes" id="UP000515163"/>
    </source>
</evidence>
<comment type="similarity">
    <text evidence="2">Belongs to the VPS37 family.</text>
</comment>
<evidence type="ECO:0000256" key="2">
    <source>
        <dbReference type="ARBA" id="ARBA00007617"/>
    </source>
</evidence>
<dbReference type="InterPro" id="IPR037202">
    <property type="entry name" value="ESCRT_assembly_dom"/>
</dbReference>
<dbReference type="PROSITE" id="PS51314">
    <property type="entry name" value="VPS37_C"/>
    <property type="match status" value="1"/>
</dbReference>